<accession>A0A0A9EX60</accession>
<organism evidence="2">
    <name type="scientific">Arundo donax</name>
    <name type="common">Giant reed</name>
    <name type="synonym">Donax arundinaceus</name>
    <dbReference type="NCBI Taxonomy" id="35708"/>
    <lineage>
        <taxon>Eukaryota</taxon>
        <taxon>Viridiplantae</taxon>
        <taxon>Streptophyta</taxon>
        <taxon>Embryophyta</taxon>
        <taxon>Tracheophyta</taxon>
        <taxon>Spermatophyta</taxon>
        <taxon>Magnoliopsida</taxon>
        <taxon>Liliopsida</taxon>
        <taxon>Poales</taxon>
        <taxon>Poaceae</taxon>
        <taxon>PACMAD clade</taxon>
        <taxon>Arundinoideae</taxon>
        <taxon>Arundineae</taxon>
        <taxon>Arundo</taxon>
    </lineage>
</organism>
<reference evidence="2" key="2">
    <citation type="journal article" date="2015" name="Data Brief">
        <title>Shoot transcriptome of the giant reed, Arundo donax.</title>
        <authorList>
            <person name="Barrero R.A."/>
            <person name="Guerrero F.D."/>
            <person name="Moolhuijzen P."/>
            <person name="Goolsby J.A."/>
            <person name="Tidwell J."/>
            <person name="Bellgard S.E."/>
            <person name="Bellgard M.I."/>
        </authorList>
    </citation>
    <scope>NUCLEOTIDE SEQUENCE</scope>
    <source>
        <tissue evidence="2">Shoot tissue taken approximately 20 cm above the soil surface</tissue>
    </source>
</reference>
<feature type="compositionally biased region" description="Pro residues" evidence="1">
    <location>
        <begin position="34"/>
        <end position="48"/>
    </location>
</feature>
<dbReference type="AlphaFoldDB" id="A0A0A9EX60"/>
<name>A0A0A9EX60_ARUDO</name>
<protein>
    <submittedName>
        <fullName evidence="2">Uncharacterized protein</fullName>
    </submittedName>
</protein>
<proteinExistence type="predicted"/>
<reference evidence="2" key="1">
    <citation type="submission" date="2014-09" db="EMBL/GenBank/DDBJ databases">
        <authorList>
            <person name="Magalhaes I.L.F."/>
            <person name="Oliveira U."/>
            <person name="Santos F.R."/>
            <person name="Vidigal T.H.D.A."/>
            <person name="Brescovit A.D."/>
            <person name="Santos A.J."/>
        </authorList>
    </citation>
    <scope>NUCLEOTIDE SEQUENCE</scope>
    <source>
        <tissue evidence="2">Shoot tissue taken approximately 20 cm above the soil surface</tissue>
    </source>
</reference>
<evidence type="ECO:0000256" key="1">
    <source>
        <dbReference type="SAM" id="MobiDB-lite"/>
    </source>
</evidence>
<feature type="region of interest" description="Disordered" evidence="1">
    <location>
        <begin position="34"/>
        <end position="58"/>
    </location>
</feature>
<sequence>MLIVSCREIFASMSSSASLPPPLIGSPACLPSTAPPPYQYHTPSPHPGTAPRRGATAP</sequence>
<dbReference type="EMBL" id="GBRH01194337">
    <property type="protein sequence ID" value="JAE03559.1"/>
    <property type="molecule type" value="Transcribed_RNA"/>
</dbReference>
<evidence type="ECO:0000313" key="2">
    <source>
        <dbReference type="EMBL" id="JAE03559.1"/>
    </source>
</evidence>